<keyword evidence="2" id="KW-1185">Reference proteome</keyword>
<gene>
    <name evidence="1" type="ORF">CBZ_07500</name>
</gene>
<sequence length="130" mass="14234">MSGPGTPDWIEHRRSGDRELLGWVRVDGDGFVAVDRIGRELTGVVDWHDAEEALDAHGLHWLADRWQLTLDDGRVVRVRISEVATDRVVVGTDDFGAVDVAVTTWVLPFPAPATLAPFTGDPFHIDGLPG</sequence>
<protein>
    <submittedName>
        <fullName evidence="1">Uncharacterized protein</fullName>
    </submittedName>
</protein>
<name>A0A402DNJ5_9CELL</name>
<proteinExistence type="predicted"/>
<organism evidence="1 2">
    <name type="scientific">Cellulomonas biazotea</name>
    <dbReference type="NCBI Taxonomy" id="1709"/>
    <lineage>
        <taxon>Bacteria</taxon>
        <taxon>Bacillati</taxon>
        <taxon>Actinomycetota</taxon>
        <taxon>Actinomycetes</taxon>
        <taxon>Micrococcales</taxon>
        <taxon>Cellulomonadaceae</taxon>
        <taxon>Cellulomonas</taxon>
    </lineage>
</organism>
<dbReference type="RefSeq" id="WP_130780283.1">
    <property type="nucleotide sequence ID" value="NZ_BIMR01000038.1"/>
</dbReference>
<evidence type="ECO:0000313" key="2">
    <source>
        <dbReference type="Proteomes" id="UP000289954"/>
    </source>
</evidence>
<comment type="caution">
    <text evidence="1">The sequence shown here is derived from an EMBL/GenBank/DDBJ whole genome shotgun (WGS) entry which is preliminary data.</text>
</comment>
<reference evidence="1 2" key="1">
    <citation type="submission" date="2019-01" db="EMBL/GenBank/DDBJ databases">
        <title>Draft genome sequence of Cellulomonas takizawaensis strain TKZ-21.</title>
        <authorList>
            <person name="Yamamura H."/>
            <person name="Hayashi T."/>
            <person name="Hamada M."/>
            <person name="Serisawa Y."/>
            <person name="Matsuyama K."/>
            <person name="Nakagawa Y."/>
            <person name="Otoguro M."/>
            <person name="Yanagida F."/>
            <person name="Hayakawa M."/>
        </authorList>
    </citation>
    <scope>NUCLEOTIDE SEQUENCE [LARGE SCALE GENOMIC DNA]</scope>
    <source>
        <strain evidence="1 2">NBRC12680</strain>
    </source>
</reference>
<dbReference type="EMBL" id="BIMR01000038">
    <property type="protein sequence ID" value="GCE75694.1"/>
    <property type="molecule type" value="Genomic_DNA"/>
</dbReference>
<accession>A0A402DNJ5</accession>
<dbReference type="Proteomes" id="UP000289954">
    <property type="component" value="Unassembled WGS sequence"/>
</dbReference>
<evidence type="ECO:0000313" key="1">
    <source>
        <dbReference type="EMBL" id="GCE75694.1"/>
    </source>
</evidence>
<dbReference type="AlphaFoldDB" id="A0A402DNJ5"/>
<dbReference type="OrthoDB" id="68692at2"/>